<keyword evidence="6" id="KW-0808">Transferase</keyword>
<evidence type="ECO:0000256" key="5">
    <source>
        <dbReference type="ARBA" id="ARBA00022676"/>
    </source>
</evidence>
<protein>
    <recommendedName>
        <fullName evidence="13">Dolichyl-phosphate beta-glucosyltransferase</fullName>
        <ecNumber evidence="4">2.4.1.117</ecNumber>
    </recommendedName>
</protein>
<comment type="subcellular location">
    <subcellularLocation>
        <location evidence="1">Endoplasmic reticulum membrane</location>
        <topology evidence="1">Single-pass membrane protein</topology>
    </subcellularLocation>
</comment>
<evidence type="ECO:0000256" key="14">
    <source>
        <dbReference type="SAM" id="Phobius"/>
    </source>
</evidence>
<dbReference type="PANTHER" id="PTHR10859:SF91">
    <property type="entry name" value="DOLICHYL-PHOSPHATE BETA-GLUCOSYLTRANSFERASE"/>
    <property type="match status" value="1"/>
</dbReference>
<dbReference type="KEGG" id="osn:115217456"/>
<keyword evidence="11 14" id="KW-0472">Membrane</keyword>
<comment type="similarity">
    <text evidence="3">Belongs to the glycosyltransferase 2 family.</text>
</comment>
<organism evidence="16 17">
    <name type="scientific">Octopus sinensis</name>
    <name type="common">East Asian common octopus</name>
    <dbReference type="NCBI Taxonomy" id="2607531"/>
    <lineage>
        <taxon>Eukaryota</taxon>
        <taxon>Metazoa</taxon>
        <taxon>Spiralia</taxon>
        <taxon>Lophotrochozoa</taxon>
        <taxon>Mollusca</taxon>
        <taxon>Cephalopoda</taxon>
        <taxon>Coleoidea</taxon>
        <taxon>Octopodiformes</taxon>
        <taxon>Octopoda</taxon>
        <taxon>Incirrata</taxon>
        <taxon>Octopodidae</taxon>
        <taxon>Octopus</taxon>
    </lineage>
</organism>
<evidence type="ECO:0000256" key="13">
    <source>
        <dbReference type="ARBA" id="ARBA00070518"/>
    </source>
</evidence>
<evidence type="ECO:0000313" key="17">
    <source>
        <dbReference type="RefSeq" id="XP_029643019.1"/>
    </source>
</evidence>
<evidence type="ECO:0000256" key="7">
    <source>
        <dbReference type="ARBA" id="ARBA00022692"/>
    </source>
</evidence>
<proteinExistence type="inferred from homology"/>
<feature type="transmembrane region" description="Helical" evidence="14">
    <location>
        <begin position="6"/>
        <end position="24"/>
    </location>
</feature>
<comment type="catalytic activity">
    <reaction evidence="12">
        <text>a di-trans,poly-cis-dolichyl phosphate + UDP-alpha-D-glucose = a di-trans,poly-cis-dolichyl beta-D-glucosyl phosphate + UDP</text>
        <dbReference type="Rhea" id="RHEA:15401"/>
        <dbReference type="Rhea" id="RHEA-COMP:19498"/>
        <dbReference type="Rhea" id="RHEA-COMP:19502"/>
        <dbReference type="ChEBI" id="CHEBI:57525"/>
        <dbReference type="ChEBI" id="CHEBI:57683"/>
        <dbReference type="ChEBI" id="CHEBI:58223"/>
        <dbReference type="ChEBI" id="CHEBI:58885"/>
        <dbReference type="EC" id="2.4.1.117"/>
    </reaction>
    <physiologicalReaction direction="left-to-right" evidence="12">
        <dbReference type="Rhea" id="RHEA:15402"/>
    </physiologicalReaction>
</comment>
<keyword evidence="9" id="KW-0735">Signal-anchor</keyword>
<dbReference type="InterPro" id="IPR035518">
    <property type="entry name" value="DPG_synthase"/>
</dbReference>
<evidence type="ECO:0000256" key="2">
    <source>
        <dbReference type="ARBA" id="ARBA00004922"/>
    </source>
</evidence>
<keyword evidence="8" id="KW-0256">Endoplasmic reticulum</keyword>
<dbReference type="GO" id="GO:0006487">
    <property type="term" value="P:protein N-linked glycosylation"/>
    <property type="evidence" value="ECO:0007669"/>
    <property type="project" value="TreeGrafter"/>
</dbReference>
<gene>
    <name evidence="17" type="primary">LOC115217456</name>
</gene>
<keyword evidence="5" id="KW-0328">Glycosyltransferase</keyword>
<evidence type="ECO:0000256" key="1">
    <source>
        <dbReference type="ARBA" id="ARBA00004389"/>
    </source>
</evidence>
<dbReference type="CDD" id="cd04188">
    <property type="entry name" value="DPG_synthase"/>
    <property type="match status" value="1"/>
</dbReference>
<dbReference type="Pfam" id="PF00535">
    <property type="entry name" value="Glycos_transf_2"/>
    <property type="match status" value="1"/>
</dbReference>
<dbReference type="SUPFAM" id="SSF53448">
    <property type="entry name" value="Nucleotide-diphospho-sugar transferases"/>
    <property type="match status" value="1"/>
</dbReference>
<accession>A0A6P7SXG4</accession>
<evidence type="ECO:0000256" key="4">
    <source>
        <dbReference type="ARBA" id="ARBA00012583"/>
    </source>
</evidence>
<keyword evidence="7 14" id="KW-0812">Transmembrane</keyword>
<dbReference type="InterPro" id="IPR001173">
    <property type="entry name" value="Glyco_trans_2-like"/>
</dbReference>
<evidence type="ECO:0000256" key="6">
    <source>
        <dbReference type="ARBA" id="ARBA00022679"/>
    </source>
</evidence>
<dbReference type="Gene3D" id="3.90.550.10">
    <property type="entry name" value="Spore Coat Polysaccharide Biosynthesis Protein SpsA, Chain A"/>
    <property type="match status" value="1"/>
</dbReference>
<evidence type="ECO:0000256" key="3">
    <source>
        <dbReference type="ARBA" id="ARBA00006739"/>
    </source>
</evidence>
<dbReference type="Proteomes" id="UP000515154">
    <property type="component" value="Linkage group LG11"/>
</dbReference>
<evidence type="ECO:0000259" key="15">
    <source>
        <dbReference type="Pfam" id="PF00535"/>
    </source>
</evidence>
<reference evidence="17" key="1">
    <citation type="submission" date="2025-08" db="UniProtKB">
        <authorList>
            <consortium name="RefSeq"/>
        </authorList>
    </citation>
    <scope>IDENTIFICATION</scope>
</reference>
<dbReference type="FunFam" id="3.90.550.10:FF:000068">
    <property type="entry name" value="ALG5, dolichyl-phosphate beta-glucosyltransferase"/>
    <property type="match status" value="1"/>
</dbReference>
<evidence type="ECO:0000256" key="10">
    <source>
        <dbReference type="ARBA" id="ARBA00022989"/>
    </source>
</evidence>
<dbReference type="AlphaFoldDB" id="A0A6P7SXG4"/>
<sequence>MLFAGLIIIALVILVFLFVIYIVAEPHPSLERHESEMFFVDPKNNKRKLRFLHNTDAASIDLTVVVPAYNEEERMPQMLNEAIAYLNKRQKSNPAFTYEIIIVDDGSSDGTTETGLLYVGKYGVDKIRVLTLEKNRGKGGAIRLGVLSSRGRRILFADADGATKFSDLDKLEKKLEQEIRKIPSNLVVICGSRAHLEKDSIATRTYFRTILMYGFHFVVWLLCVRGVKDTQCGFKLLSREAALLLFRNLHVERWAFDVDILYLAQYFKMRIAEVAVTWEEIEGSKLVPFWSWLQMGKDLFLIWLHYSIGAWRINSKRKVT</sequence>
<name>A0A6P7SXG4_9MOLL</name>
<dbReference type="PANTHER" id="PTHR10859">
    <property type="entry name" value="GLYCOSYL TRANSFERASE"/>
    <property type="match status" value="1"/>
</dbReference>
<evidence type="ECO:0000256" key="12">
    <source>
        <dbReference type="ARBA" id="ARBA00045097"/>
    </source>
</evidence>
<evidence type="ECO:0000313" key="16">
    <source>
        <dbReference type="Proteomes" id="UP000515154"/>
    </source>
</evidence>
<dbReference type="EC" id="2.4.1.117" evidence="4"/>
<dbReference type="GO" id="GO:0005789">
    <property type="term" value="C:endoplasmic reticulum membrane"/>
    <property type="evidence" value="ECO:0007669"/>
    <property type="project" value="UniProtKB-SubCell"/>
</dbReference>
<feature type="domain" description="Glycosyltransferase 2-like" evidence="15">
    <location>
        <begin position="63"/>
        <end position="240"/>
    </location>
</feature>
<evidence type="ECO:0000256" key="11">
    <source>
        <dbReference type="ARBA" id="ARBA00023136"/>
    </source>
</evidence>
<evidence type="ECO:0000256" key="9">
    <source>
        <dbReference type="ARBA" id="ARBA00022968"/>
    </source>
</evidence>
<dbReference type="GO" id="GO:0004581">
    <property type="term" value="F:dolichyl-phosphate beta-glucosyltransferase activity"/>
    <property type="evidence" value="ECO:0007669"/>
    <property type="project" value="UniProtKB-EC"/>
</dbReference>
<evidence type="ECO:0000256" key="8">
    <source>
        <dbReference type="ARBA" id="ARBA00022824"/>
    </source>
</evidence>
<keyword evidence="10 14" id="KW-1133">Transmembrane helix</keyword>
<dbReference type="RefSeq" id="XP_029643019.1">
    <property type="nucleotide sequence ID" value="XM_029787159.2"/>
</dbReference>
<comment type="pathway">
    <text evidence="2">Protein modification; protein glycosylation.</text>
</comment>
<keyword evidence="16" id="KW-1185">Reference proteome</keyword>
<dbReference type="InterPro" id="IPR029044">
    <property type="entry name" value="Nucleotide-diphossugar_trans"/>
</dbReference>